<dbReference type="Gene3D" id="1.10.560.10">
    <property type="entry name" value="GroEL-like equatorial domain"/>
    <property type="match status" value="1"/>
</dbReference>
<dbReference type="SUPFAM" id="SSF52029">
    <property type="entry name" value="GroEL apical domain-like"/>
    <property type="match status" value="1"/>
</dbReference>
<evidence type="ECO:0000256" key="1">
    <source>
        <dbReference type="ARBA" id="ARBA00006607"/>
    </source>
</evidence>
<dbReference type="InterPro" id="IPR027410">
    <property type="entry name" value="TCP-1-like_intermed_sf"/>
</dbReference>
<keyword evidence="4" id="KW-0067">ATP-binding</keyword>
<name>A0ABS4GJS1_9BACL</name>
<dbReference type="Gene3D" id="3.30.260.10">
    <property type="entry name" value="TCP-1-like chaperonin intermediate domain"/>
    <property type="match status" value="1"/>
</dbReference>
<evidence type="ECO:0000313" key="6">
    <source>
        <dbReference type="EMBL" id="MBP1930508.1"/>
    </source>
</evidence>
<dbReference type="PRINTS" id="PR00304">
    <property type="entry name" value="TCOMPLEXTCP1"/>
</dbReference>
<evidence type="ECO:0000256" key="4">
    <source>
        <dbReference type="ARBA" id="ARBA00022840"/>
    </source>
</evidence>
<dbReference type="SUPFAM" id="SSF48592">
    <property type="entry name" value="GroEL equatorial domain-like"/>
    <property type="match status" value="1"/>
</dbReference>
<dbReference type="PANTHER" id="PTHR11353">
    <property type="entry name" value="CHAPERONIN"/>
    <property type="match status" value="1"/>
</dbReference>
<dbReference type="PROSITE" id="PS00751">
    <property type="entry name" value="TCP1_2"/>
    <property type="match status" value="1"/>
</dbReference>
<organism evidence="6 7">
    <name type="scientific">Ammoniphilus resinae</name>
    <dbReference type="NCBI Taxonomy" id="861532"/>
    <lineage>
        <taxon>Bacteria</taxon>
        <taxon>Bacillati</taxon>
        <taxon>Bacillota</taxon>
        <taxon>Bacilli</taxon>
        <taxon>Bacillales</taxon>
        <taxon>Paenibacillaceae</taxon>
        <taxon>Aneurinibacillus group</taxon>
        <taxon>Ammoniphilus</taxon>
    </lineage>
</organism>
<dbReference type="CDD" id="cd00309">
    <property type="entry name" value="chaperonin_type_I_II"/>
    <property type="match status" value="1"/>
</dbReference>
<dbReference type="InterPro" id="IPR027413">
    <property type="entry name" value="GROEL-like_equatorial_sf"/>
</dbReference>
<evidence type="ECO:0000256" key="3">
    <source>
        <dbReference type="ARBA" id="ARBA00022741"/>
    </source>
</evidence>
<dbReference type="InterPro" id="IPR002194">
    <property type="entry name" value="Chaperonin_TCP-1_CS"/>
</dbReference>
<keyword evidence="3" id="KW-0547">Nucleotide-binding</keyword>
<proteinExistence type="inferred from homology"/>
<dbReference type="InterPro" id="IPR017998">
    <property type="entry name" value="Chaperone_TCP-1"/>
</dbReference>
<comment type="caution">
    <text evidence="6">The sequence shown here is derived from an EMBL/GenBank/DDBJ whole genome shotgun (WGS) entry which is preliminary data.</text>
</comment>
<dbReference type="Pfam" id="PF00118">
    <property type="entry name" value="Cpn60_TCP1"/>
    <property type="match status" value="1"/>
</dbReference>
<dbReference type="InterPro" id="IPR002423">
    <property type="entry name" value="Cpn60/GroEL/TCP-1"/>
</dbReference>
<dbReference type="EMBL" id="JAGGKT010000001">
    <property type="protein sequence ID" value="MBP1930508.1"/>
    <property type="molecule type" value="Genomic_DNA"/>
</dbReference>
<evidence type="ECO:0000313" key="7">
    <source>
        <dbReference type="Proteomes" id="UP001519343"/>
    </source>
</evidence>
<keyword evidence="5" id="KW-0143">Chaperone</keyword>
<evidence type="ECO:0000256" key="2">
    <source>
        <dbReference type="ARBA" id="ARBA00008020"/>
    </source>
</evidence>
<dbReference type="InterPro" id="IPR027409">
    <property type="entry name" value="GroEL-like_apical_dom_sf"/>
</dbReference>
<dbReference type="RefSeq" id="WP_209808531.1">
    <property type="nucleotide sequence ID" value="NZ_JAGGKT010000001.1"/>
</dbReference>
<comment type="similarity">
    <text evidence="1">Belongs to the chaperonin (HSP60) family.</text>
</comment>
<evidence type="ECO:0000256" key="5">
    <source>
        <dbReference type="ARBA" id="ARBA00023186"/>
    </source>
</evidence>
<gene>
    <name evidence="6" type="ORF">J2Z37_000495</name>
</gene>
<protein>
    <submittedName>
        <fullName evidence="6">Chaperonin GroEL (HSP60 family)</fullName>
    </submittedName>
</protein>
<reference evidence="6 7" key="1">
    <citation type="submission" date="2021-03" db="EMBL/GenBank/DDBJ databases">
        <title>Genomic Encyclopedia of Type Strains, Phase IV (KMG-IV): sequencing the most valuable type-strain genomes for metagenomic binning, comparative biology and taxonomic classification.</title>
        <authorList>
            <person name="Goeker M."/>
        </authorList>
    </citation>
    <scope>NUCLEOTIDE SEQUENCE [LARGE SCALE GENOMIC DNA]</scope>
    <source>
        <strain evidence="6 7">DSM 24738</strain>
    </source>
</reference>
<accession>A0ABS4GJS1</accession>
<comment type="similarity">
    <text evidence="2">Belongs to the TCP-1 chaperonin family.</text>
</comment>
<sequence>MTRSSEGQHPIGDERLTTLMNNVNAVRAISSAVEGTLGPKGLDTMLVDERGHVVITNDGVTILERMEVKHPAARMLIRIATAQQEKIGDGTTTATIMASSLVQEGAAQIHRGVPPVKVIAGIRQGVATAERSLARMAAAVTDLTDPHLRQTAYIAARENQEISDLVLQACHLVGDKQLVQTELKLADLVEVHQGEESEVIKGILLQKRPVSRQMPSDLENPAVLLLEDRFGPEGIDDEALGTEIGFKQYLENKENFLRCLEYINQMGVRVIICEGSCDSFAEEYCADVGITVIHRIPQAQIHRLAEHLGAIPVKLHGLLKLKQDFKKLLGSCKRMVTLETKQQVRFLEGAGKPTATILIGASTPEIVGERGRIAKDAASSVQAAIRGGIVPGGGSVEVAMARELEQWRSTQTGLEGYGVDAVIQALQRPISQMIINAGFNPFEKLEEVRAAQSREDSFSVALDLDSGRAVDMIQLGVVDPVLVKKFALKAAGEVAESILRIHTIIRMKETSDLLE</sequence>
<keyword evidence="7" id="KW-1185">Reference proteome</keyword>
<dbReference type="Gene3D" id="3.50.7.10">
    <property type="entry name" value="GroEL"/>
    <property type="match status" value="1"/>
</dbReference>
<dbReference type="Proteomes" id="UP001519343">
    <property type="component" value="Unassembled WGS sequence"/>
</dbReference>